<comment type="caution">
    <text evidence="2">The sequence shown here is derived from an EMBL/GenBank/DDBJ whole genome shotgun (WGS) entry which is preliminary data.</text>
</comment>
<evidence type="ECO:0000259" key="1">
    <source>
        <dbReference type="PROSITE" id="PS51208"/>
    </source>
</evidence>
<dbReference type="InterPro" id="IPR006315">
    <property type="entry name" value="OM_autotransptr_brl_dom"/>
</dbReference>
<dbReference type="PROSITE" id="PS51208">
    <property type="entry name" value="AUTOTRANSPORTER"/>
    <property type="match status" value="1"/>
</dbReference>
<dbReference type="GO" id="GO:0019867">
    <property type="term" value="C:outer membrane"/>
    <property type="evidence" value="ECO:0007669"/>
    <property type="project" value="InterPro"/>
</dbReference>
<protein>
    <submittedName>
        <fullName evidence="2">Autotransporter domain-containing protein</fullName>
    </submittedName>
</protein>
<dbReference type="Proteomes" id="UP000619295">
    <property type="component" value="Unassembled WGS sequence"/>
</dbReference>
<proteinExistence type="predicted"/>
<dbReference type="InterPro" id="IPR005546">
    <property type="entry name" value="Autotransporte_beta"/>
</dbReference>
<dbReference type="EMBL" id="JACXWY010000001">
    <property type="protein sequence ID" value="MBD3844366.1"/>
    <property type="molecule type" value="Genomic_DNA"/>
</dbReference>
<dbReference type="AlphaFoldDB" id="A0A927E7H8"/>
<keyword evidence="3" id="KW-1185">Reference proteome</keyword>
<evidence type="ECO:0000313" key="2">
    <source>
        <dbReference type="EMBL" id="MBD3844366.1"/>
    </source>
</evidence>
<gene>
    <name evidence="2" type="ORF">IED13_01550</name>
</gene>
<dbReference type="RefSeq" id="WP_191123148.1">
    <property type="nucleotide sequence ID" value="NZ_JACXWY010000001.1"/>
</dbReference>
<feature type="domain" description="Autotransporter" evidence="1">
    <location>
        <begin position="1"/>
        <end position="189"/>
    </location>
</feature>
<reference evidence="2" key="1">
    <citation type="submission" date="2020-09" db="EMBL/GenBank/DDBJ databases">
        <title>Bosea spartocytisi sp. nov. a root nodule endophyte of Spartocytisus supranubius in the high mountain ecosystem fo the Teide National Park (Canary Islands, Spain).</title>
        <authorList>
            <person name="Pulido-Suarez L."/>
            <person name="Peix A."/>
            <person name="Igual J.M."/>
            <person name="Socas-Perez N."/>
            <person name="Velazquez E."/>
            <person name="Flores-Felix J.D."/>
            <person name="Leon-Barrios M."/>
        </authorList>
    </citation>
    <scope>NUCLEOTIDE SEQUENCE</scope>
    <source>
        <strain evidence="2">SSUT16</strain>
    </source>
</reference>
<organism evidence="2 3">
    <name type="scientific">Bosea spartocytisi</name>
    <dbReference type="NCBI Taxonomy" id="2773451"/>
    <lineage>
        <taxon>Bacteria</taxon>
        <taxon>Pseudomonadati</taxon>
        <taxon>Pseudomonadota</taxon>
        <taxon>Alphaproteobacteria</taxon>
        <taxon>Hyphomicrobiales</taxon>
        <taxon>Boseaceae</taxon>
        <taxon>Bosea</taxon>
    </lineage>
</organism>
<dbReference type="InterPro" id="IPR036709">
    <property type="entry name" value="Autotransporte_beta_dom_sf"/>
</dbReference>
<dbReference type="NCBIfam" id="TIGR01414">
    <property type="entry name" value="autotrans_barl"/>
    <property type="match status" value="1"/>
</dbReference>
<sequence>MSGGVTYAWHELDIRRSAVFSGFGEELRSDYDARSLQAFGELAYRFDLGRATIEPFVNLAYVNLRSAGFTETGGVAALTARAQTTAVAFATLGLRAQMSFDLGSSVARINGTLGWRHAAGDATPVSLQAFSGGAPFSIAGAPIARDALVVSTGLALKLSPEAEIGLSYDGQLASRATDHAFNARLAVKF</sequence>
<dbReference type="Gene3D" id="2.40.128.130">
    <property type="entry name" value="Autotransporter beta-domain"/>
    <property type="match status" value="1"/>
</dbReference>
<accession>A0A927E7H8</accession>
<dbReference type="SUPFAM" id="SSF103515">
    <property type="entry name" value="Autotransporter"/>
    <property type="match status" value="1"/>
</dbReference>
<evidence type="ECO:0000313" key="3">
    <source>
        <dbReference type="Proteomes" id="UP000619295"/>
    </source>
</evidence>
<dbReference type="Pfam" id="PF03797">
    <property type="entry name" value="Autotransporter"/>
    <property type="match status" value="1"/>
</dbReference>
<name>A0A927E7H8_9HYPH</name>